<dbReference type="Pfam" id="PF10821">
    <property type="entry name" value="DUF2567"/>
    <property type="match status" value="1"/>
</dbReference>
<keyword evidence="3" id="KW-1185">Reference proteome</keyword>
<reference evidence="2 3" key="1">
    <citation type="submission" date="2021-05" db="EMBL/GenBank/DDBJ databases">
        <title>Mycobacterium acidophilum sp. nov., an extremely acid-tolerant member of the genus Mycobacterium.</title>
        <authorList>
            <person name="Xia J."/>
        </authorList>
    </citation>
    <scope>NUCLEOTIDE SEQUENCE [LARGE SCALE GENOMIC DNA]</scope>
    <source>
        <strain evidence="2 3">M1</strain>
    </source>
</reference>
<dbReference type="EMBL" id="JAHCLR010000021">
    <property type="protein sequence ID" value="MBS9534304.1"/>
    <property type="molecule type" value="Genomic_DNA"/>
</dbReference>
<protein>
    <submittedName>
        <fullName evidence="2">DUF2567 domain-containing protein</fullName>
    </submittedName>
</protein>
<gene>
    <name evidence="2" type="ORF">KIH27_11970</name>
</gene>
<feature type="transmembrane region" description="Helical" evidence="1">
    <location>
        <begin position="158"/>
        <end position="179"/>
    </location>
</feature>
<keyword evidence="1" id="KW-0812">Transmembrane</keyword>
<feature type="transmembrane region" description="Helical" evidence="1">
    <location>
        <begin position="98"/>
        <end position="120"/>
    </location>
</feature>
<dbReference type="Proteomes" id="UP001519535">
    <property type="component" value="Unassembled WGS sequence"/>
</dbReference>
<keyword evidence="1" id="KW-1133">Transmembrane helix</keyword>
<feature type="transmembrane region" description="Helical" evidence="1">
    <location>
        <begin position="12"/>
        <end position="34"/>
    </location>
</feature>
<name>A0ABS5RN01_9MYCO</name>
<evidence type="ECO:0000256" key="1">
    <source>
        <dbReference type="SAM" id="Phobius"/>
    </source>
</evidence>
<dbReference type="InterPro" id="IPR021213">
    <property type="entry name" value="DUF2567"/>
</dbReference>
<feature type="transmembrane region" description="Helical" evidence="1">
    <location>
        <begin position="64"/>
        <end position="86"/>
    </location>
</feature>
<proteinExistence type="predicted"/>
<evidence type="ECO:0000313" key="3">
    <source>
        <dbReference type="Proteomes" id="UP001519535"/>
    </source>
</evidence>
<accession>A0ABS5RN01</accession>
<keyword evidence="1" id="KW-0472">Membrane</keyword>
<comment type="caution">
    <text evidence="2">The sequence shown here is derived from an EMBL/GenBank/DDBJ whole genome shotgun (WGS) entry which is preliminary data.</text>
</comment>
<sequence length="209" mass="21176">MPDAGAPRILRVTGFGGIAVAAIAVGAAVGFGWAQLAPPVHGVVALTRSGERVQAYLGNEADHFFVAPVLLLSILGVVAVLAATLAWQWRRYRGPGMVAALSVGLTGAAAVAVLVGGQLVHRRYGVVDVDAVPVTPEHRVFYVADAPPVFFGHSPLQIAATLLLPAAVAALVYGLCAAVSTRDDLGANPPGGIAPAPALSAESAAPLDR</sequence>
<evidence type="ECO:0000313" key="2">
    <source>
        <dbReference type="EMBL" id="MBS9534304.1"/>
    </source>
</evidence>
<organism evidence="2 3">
    <name type="scientific">Mycolicibacter acidiphilus</name>
    <dbReference type="NCBI Taxonomy" id="2835306"/>
    <lineage>
        <taxon>Bacteria</taxon>
        <taxon>Bacillati</taxon>
        <taxon>Actinomycetota</taxon>
        <taxon>Actinomycetes</taxon>
        <taxon>Mycobacteriales</taxon>
        <taxon>Mycobacteriaceae</taxon>
        <taxon>Mycolicibacter</taxon>
    </lineage>
</organism>